<keyword evidence="2" id="KW-0378">Hydrolase</keyword>
<protein>
    <submittedName>
        <fullName evidence="4">NUDIX domain-containing protein</fullName>
    </submittedName>
</protein>
<feature type="domain" description="Nudix hydrolase" evidence="3">
    <location>
        <begin position="36"/>
        <end position="175"/>
    </location>
</feature>
<evidence type="ECO:0000313" key="4">
    <source>
        <dbReference type="EMBL" id="BDY12659.1"/>
    </source>
</evidence>
<proteinExistence type="predicted"/>
<comment type="cofactor">
    <cofactor evidence="1">
        <name>Mg(2+)</name>
        <dbReference type="ChEBI" id="CHEBI:18420"/>
    </cofactor>
</comment>
<dbReference type="CDD" id="cd18887">
    <property type="entry name" value="NUDIX_UGPPase_Nudt14"/>
    <property type="match status" value="1"/>
</dbReference>
<dbReference type="Gene3D" id="3.90.79.10">
    <property type="entry name" value="Nucleoside Triphosphate Pyrophosphohydrolase"/>
    <property type="match status" value="1"/>
</dbReference>
<dbReference type="PROSITE" id="PS51462">
    <property type="entry name" value="NUDIX"/>
    <property type="match status" value="1"/>
</dbReference>
<evidence type="ECO:0000256" key="1">
    <source>
        <dbReference type="ARBA" id="ARBA00001946"/>
    </source>
</evidence>
<dbReference type="PANTHER" id="PTHR11839">
    <property type="entry name" value="UDP/ADP-SUGAR PYROPHOSPHATASE"/>
    <property type="match status" value="1"/>
</dbReference>
<dbReference type="SUPFAM" id="SSF55811">
    <property type="entry name" value="Nudix"/>
    <property type="match status" value="1"/>
</dbReference>
<dbReference type="InterPro" id="IPR004385">
    <property type="entry name" value="NDP_pyrophosphatase"/>
</dbReference>
<dbReference type="PANTHER" id="PTHR11839:SF15">
    <property type="entry name" value="URIDINE DIPHOSPHATE GLUCOSE PYROPHOSPHATASE NUDT14"/>
    <property type="match status" value="1"/>
</dbReference>
<dbReference type="InterPro" id="IPR015797">
    <property type="entry name" value="NUDIX_hydrolase-like_dom_sf"/>
</dbReference>
<dbReference type="RefSeq" id="WP_286337845.1">
    <property type="nucleotide sequence ID" value="NZ_AP027370.1"/>
</dbReference>
<sequence>MIENFRIEPLEESHFVRPALVRYTQEGVEKCWEVIRAHDSVAILIYHKTKDAFILVKQFRPAVYLQNGDGHTYELCAGIVDKESSLLQIAKEEIEEECGYDVPLESIEKVTAFYTSVGFAGSKQTLYFAEVDETMKRGDGGGIEMEQIEVIELPLSEARRFMFDETIVKTPGLLFAFMWFFDRFSR</sequence>
<organism evidence="4 5">
    <name type="scientific">Hydrogenimonas cancrithermarum</name>
    <dbReference type="NCBI Taxonomy" id="2993563"/>
    <lineage>
        <taxon>Bacteria</taxon>
        <taxon>Pseudomonadati</taxon>
        <taxon>Campylobacterota</taxon>
        <taxon>Epsilonproteobacteria</taxon>
        <taxon>Campylobacterales</taxon>
        <taxon>Hydrogenimonadaceae</taxon>
        <taxon>Hydrogenimonas</taxon>
    </lineage>
</organism>
<keyword evidence="5" id="KW-1185">Reference proteome</keyword>
<name>A0ABM8FK19_9BACT</name>
<dbReference type="EMBL" id="AP027370">
    <property type="protein sequence ID" value="BDY12659.1"/>
    <property type="molecule type" value="Genomic_DNA"/>
</dbReference>
<accession>A0ABM8FK19</accession>
<reference evidence="4 5" key="1">
    <citation type="submission" date="2023-03" db="EMBL/GenBank/DDBJ databases">
        <title>Description of Hydrogenimonas sp. ISO32.</title>
        <authorList>
            <person name="Mino S."/>
            <person name="Fukazawa S."/>
            <person name="Sawabe T."/>
        </authorList>
    </citation>
    <scope>NUCLEOTIDE SEQUENCE [LARGE SCALE GENOMIC DNA]</scope>
    <source>
        <strain evidence="4 5">ISO32</strain>
    </source>
</reference>
<dbReference type="Proteomes" id="UP001321445">
    <property type="component" value="Chromosome"/>
</dbReference>
<dbReference type="NCBIfam" id="TIGR00052">
    <property type="entry name" value="nudix-type nucleoside diphosphatase, YffH/AdpP family"/>
    <property type="match status" value="1"/>
</dbReference>
<evidence type="ECO:0000259" key="3">
    <source>
        <dbReference type="PROSITE" id="PS51462"/>
    </source>
</evidence>
<gene>
    <name evidence="4" type="ORF">HCR_09710</name>
</gene>
<dbReference type="InterPro" id="IPR000086">
    <property type="entry name" value="NUDIX_hydrolase_dom"/>
</dbReference>
<evidence type="ECO:0000256" key="2">
    <source>
        <dbReference type="ARBA" id="ARBA00022801"/>
    </source>
</evidence>
<evidence type="ECO:0000313" key="5">
    <source>
        <dbReference type="Proteomes" id="UP001321445"/>
    </source>
</evidence>